<dbReference type="UniPathway" id="UPA00782"/>
<reference evidence="7 8" key="2">
    <citation type="journal article" date="2011" name="J. Antibiot.">
        <title>Furaquinocins I and J: novel polyketide isoprenoid hybrid compounds from Streptomyces reveromyceticus SN-593.</title>
        <authorList>
            <person name="Panthee S."/>
            <person name="Takahashi S."/>
            <person name="Takagi H."/>
            <person name="Nogawa T."/>
            <person name="Oowada E."/>
            <person name="Uramoto M."/>
            <person name="Osada H."/>
        </authorList>
    </citation>
    <scope>NUCLEOTIDE SEQUENCE [LARGE SCALE GENOMIC DNA]</scope>
    <source>
        <strain evidence="7 8">SN-593</strain>
    </source>
</reference>
<name>A0A7U3UTE9_9ACTN</name>
<proteinExistence type="predicted"/>
<dbReference type="EMBL" id="AP018365">
    <property type="protein sequence ID" value="BBA98522.1"/>
    <property type="molecule type" value="Genomic_DNA"/>
</dbReference>
<evidence type="ECO:0000259" key="6">
    <source>
        <dbReference type="PROSITE" id="PS51918"/>
    </source>
</evidence>
<feature type="compositionally biased region" description="Basic and acidic residues" evidence="5">
    <location>
        <begin position="367"/>
        <end position="377"/>
    </location>
</feature>
<keyword evidence="4" id="KW-0411">Iron-sulfur</keyword>
<dbReference type="KEGG" id="arev:RVR_4730"/>
<evidence type="ECO:0000256" key="2">
    <source>
        <dbReference type="ARBA" id="ARBA00022723"/>
    </source>
</evidence>
<dbReference type="Proteomes" id="UP000595703">
    <property type="component" value="Chromosome"/>
</dbReference>
<keyword evidence="8" id="KW-1185">Reference proteome</keyword>
<keyword evidence="2" id="KW-0479">Metal-binding</keyword>
<dbReference type="InterPro" id="IPR058240">
    <property type="entry name" value="rSAM_sf"/>
</dbReference>
<keyword evidence="3" id="KW-0408">Iron</keyword>
<keyword evidence="1" id="KW-0949">S-adenosyl-L-methionine</keyword>
<dbReference type="CDD" id="cd01335">
    <property type="entry name" value="Radical_SAM"/>
    <property type="match status" value="1"/>
</dbReference>
<gene>
    <name evidence="7" type="ORF">RVR_4730</name>
</gene>
<dbReference type="Gene3D" id="3.20.20.70">
    <property type="entry name" value="Aldolase class I"/>
    <property type="match status" value="1"/>
</dbReference>
<evidence type="ECO:0000256" key="4">
    <source>
        <dbReference type="ARBA" id="ARBA00023014"/>
    </source>
</evidence>
<dbReference type="GO" id="GO:0051536">
    <property type="term" value="F:iron-sulfur cluster binding"/>
    <property type="evidence" value="ECO:0007669"/>
    <property type="project" value="UniProtKB-KW"/>
</dbReference>
<dbReference type="PROSITE" id="PS51918">
    <property type="entry name" value="RADICAL_SAM"/>
    <property type="match status" value="1"/>
</dbReference>
<feature type="region of interest" description="Disordered" evidence="5">
    <location>
        <begin position="367"/>
        <end position="391"/>
    </location>
</feature>
<dbReference type="SFLD" id="SFLDG01067">
    <property type="entry name" value="SPASM/twitch_domain_containing"/>
    <property type="match status" value="1"/>
</dbReference>
<reference evidence="7 8" key="4">
    <citation type="journal article" date="2020" name="Sci. Rep.">
        <title>beta-carboline chemical signals induce reveromycin production through a LuxR family regulator in Streptomyces sp. SN-593.</title>
        <authorList>
            <person name="Panthee S."/>
            <person name="Kito N."/>
            <person name="Hayashi T."/>
            <person name="Shimizu T."/>
            <person name="Ishikawa J."/>
            <person name="Hamamoto H."/>
            <person name="Osada H."/>
            <person name="Takahashi S."/>
        </authorList>
    </citation>
    <scope>NUCLEOTIDE SEQUENCE [LARGE SCALE GENOMIC DNA]</scope>
    <source>
        <strain evidence="7 8">SN-593</strain>
    </source>
</reference>
<dbReference type="SFLD" id="SFLDS00029">
    <property type="entry name" value="Radical_SAM"/>
    <property type="match status" value="1"/>
</dbReference>
<dbReference type="InterPro" id="IPR013785">
    <property type="entry name" value="Aldolase_TIM"/>
</dbReference>
<reference evidence="7 8" key="3">
    <citation type="journal article" date="2011" name="Nat. Chem. Biol.">
        <title>Reveromycin A biosynthesis uses RevG and RevJ for stereospecific spiroacetal formation.</title>
        <authorList>
            <person name="Takahashi S."/>
            <person name="Toyoda A."/>
            <person name="Sekiyama Y."/>
            <person name="Takagi H."/>
            <person name="Nogawa T."/>
            <person name="Uramoto M."/>
            <person name="Suzuki R."/>
            <person name="Koshino H."/>
            <person name="Kumano T."/>
            <person name="Panthee S."/>
            <person name="Dairi T."/>
            <person name="Ishikawa J."/>
            <person name="Ikeda H."/>
            <person name="Sakaki Y."/>
            <person name="Osada H."/>
        </authorList>
    </citation>
    <scope>NUCLEOTIDE SEQUENCE [LARGE SCALE GENOMIC DNA]</scope>
    <source>
        <strain evidence="7 8">SN-593</strain>
    </source>
</reference>
<dbReference type="SUPFAM" id="SSF102114">
    <property type="entry name" value="Radical SAM enzymes"/>
    <property type="match status" value="1"/>
</dbReference>
<dbReference type="PANTHER" id="PTHR43273:SF8">
    <property type="entry name" value="RADICAL SAM DOMAIN PROTEIN"/>
    <property type="match status" value="1"/>
</dbReference>
<dbReference type="InterPro" id="IPR023867">
    <property type="entry name" value="Sulphatase_maturase_rSAM"/>
</dbReference>
<organism evidence="7 8">
    <name type="scientific">Actinacidiphila reveromycinica</name>
    <dbReference type="NCBI Taxonomy" id="659352"/>
    <lineage>
        <taxon>Bacteria</taxon>
        <taxon>Bacillati</taxon>
        <taxon>Actinomycetota</taxon>
        <taxon>Actinomycetes</taxon>
        <taxon>Kitasatosporales</taxon>
        <taxon>Streptomycetaceae</taxon>
        <taxon>Actinacidiphila</taxon>
    </lineage>
</organism>
<evidence type="ECO:0000256" key="5">
    <source>
        <dbReference type="SAM" id="MobiDB-lite"/>
    </source>
</evidence>
<reference evidence="7 8" key="1">
    <citation type="journal article" date="2010" name="J. Bacteriol.">
        <title>Biochemical characterization of a novel indole prenyltransferase from Streptomyces sp. SN-593.</title>
        <authorList>
            <person name="Takahashi S."/>
            <person name="Takagi H."/>
            <person name="Toyoda A."/>
            <person name="Uramoto M."/>
            <person name="Nogawa T."/>
            <person name="Ueki M."/>
            <person name="Sakaki Y."/>
            <person name="Osada H."/>
        </authorList>
    </citation>
    <scope>NUCLEOTIDE SEQUENCE [LARGE SCALE GENOMIC DNA]</scope>
    <source>
        <strain evidence="7 8">SN-593</strain>
    </source>
</reference>
<evidence type="ECO:0000313" key="7">
    <source>
        <dbReference type="EMBL" id="BBA98522.1"/>
    </source>
</evidence>
<feature type="domain" description="Radical SAM core" evidence="6">
    <location>
        <begin position="29"/>
        <end position="265"/>
    </location>
</feature>
<dbReference type="GO" id="GO:0016491">
    <property type="term" value="F:oxidoreductase activity"/>
    <property type="evidence" value="ECO:0007669"/>
    <property type="project" value="InterPro"/>
</dbReference>
<dbReference type="GO" id="GO:0046872">
    <property type="term" value="F:metal ion binding"/>
    <property type="evidence" value="ECO:0007669"/>
    <property type="project" value="UniProtKB-KW"/>
</dbReference>
<dbReference type="AlphaFoldDB" id="A0A7U3UTE9"/>
<sequence length="391" mass="41673">MPKRFHEDGRLTAEGRAELARQGVEQPKPASRYSLTVVTSTACNLGCPYCFQNTEAALPGRFDPPRIAREVLDGAMIDKIAAFTEPRLRATGLDRLFVLLFGGEPLLNRWGCVELLKRLSQLAPLTASMVSNGVLLTPRVAGKLEAVGLRSVQITLDGPKELHDGTRFTRAGRGTFDKVLANCAAVQESTGLRLSLRLNTTAEGLPLLGGLVADLAERLDASRCNLDIAPVLNYDGMFDPVMKRSADDVDVLLRAYADALESGFSVGWPGGSACGFCGERDGGTGAVINADGTLYSCWETIGKPGYEVGSVEDGYQEYPADRWVSCGEFAVSATTAAQSQAFDDALTVGLLEMLRTRRRRLAAVEAAERTGAEKADRTAAPAAGPLAVTGS</sequence>
<protein>
    <recommendedName>
        <fullName evidence="6">Radical SAM core domain-containing protein</fullName>
    </recommendedName>
</protein>
<dbReference type="PANTHER" id="PTHR43273">
    <property type="entry name" value="ANAEROBIC SULFATASE-MATURATING ENZYME HOMOLOG ASLB-RELATED"/>
    <property type="match status" value="1"/>
</dbReference>
<evidence type="ECO:0000256" key="3">
    <source>
        <dbReference type="ARBA" id="ARBA00023004"/>
    </source>
</evidence>
<evidence type="ECO:0000313" key="8">
    <source>
        <dbReference type="Proteomes" id="UP000595703"/>
    </source>
</evidence>
<evidence type="ECO:0000256" key="1">
    <source>
        <dbReference type="ARBA" id="ARBA00022691"/>
    </source>
</evidence>
<accession>A0A7U3UTE9</accession>
<dbReference type="Pfam" id="PF04055">
    <property type="entry name" value="Radical_SAM"/>
    <property type="match status" value="1"/>
</dbReference>
<dbReference type="InterPro" id="IPR007197">
    <property type="entry name" value="rSAM"/>
</dbReference>